<dbReference type="Proteomes" id="UP000673552">
    <property type="component" value="Unassembled WGS sequence"/>
</dbReference>
<dbReference type="RefSeq" id="XP_067176943.1">
    <property type="nucleotide sequence ID" value="XM_067321848.1"/>
</dbReference>
<dbReference type="PROSITE" id="PS51263">
    <property type="entry name" value="ADF_H"/>
    <property type="match status" value="1"/>
</dbReference>
<reference evidence="5" key="1">
    <citation type="journal article" date="2021" name="Microbiol. Resour. Announc.">
        <title>LGAAP: Leishmaniinae Genome Assembly and Annotation Pipeline.</title>
        <authorList>
            <person name="Almutairi H."/>
            <person name="Urbaniak M.D."/>
            <person name="Bates M.D."/>
            <person name="Jariyapan N."/>
            <person name="Kwakye-Nuako G."/>
            <person name="Thomaz-Soccol V."/>
            <person name="Al-Salem W.S."/>
            <person name="Dillon R.J."/>
            <person name="Bates P.A."/>
            <person name="Gatherer D."/>
        </authorList>
    </citation>
    <scope>NUCLEOTIDE SEQUENCE [LARGE SCALE GENOMIC DNA]</scope>
</reference>
<reference evidence="5" key="2">
    <citation type="journal article" date="2021" name="Sci. Data">
        <title>Chromosome-scale genome sequencing, assembly and annotation of six genomes from subfamily Leishmaniinae.</title>
        <authorList>
            <person name="Almutairi H."/>
            <person name="Urbaniak M.D."/>
            <person name="Bates M.D."/>
            <person name="Jariyapan N."/>
            <person name="Kwakye-Nuako G."/>
            <person name="Thomaz Soccol V."/>
            <person name="Al-Salem W.S."/>
            <person name="Dillon R.J."/>
            <person name="Bates P.A."/>
            <person name="Gatherer D."/>
        </authorList>
    </citation>
    <scope>NUCLEOTIDE SEQUENCE [LARGE SCALE GENOMIC DNA]</scope>
</reference>
<sequence>MAMSGVTLQESVSNAINALRMKKHRYVLMAIGADGRQIEVTEIGDRNATYAAFKEKLSAEKPCYAAFDFEYADAGSNRDKLLLIQWIPDTAKPREKMMYSASRDALSSVSEGYLSIQANEMTELEAEEVIRKVKCHRST</sequence>
<evidence type="ECO:0000256" key="2">
    <source>
        <dbReference type="ARBA" id="ARBA00023203"/>
    </source>
</evidence>
<dbReference type="SUPFAM" id="SSF55753">
    <property type="entry name" value="Actin depolymerizing proteins"/>
    <property type="match status" value="1"/>
</dbReference>
<evidence type="ECO:0000313" key="4">
    <source>
        <dbReference type="EMBL" id="KAG5473709.1"/>
    </source>
</evidence>
<evidence type="ECO:0000259" key="3">
    <source>
        <dbReference type="PROSITE" id="PS51263"/>
    </source>
</evidence>
<dbReference type="Pfam" id="PF00241">
    <property type="entry name" value="Cofilin_ADF"/>
    <property type="match status" value="1"/>
</dbReference>
<dbReference type="GeneID" id="92514360"/>
<accession>A0A836GK04</accession>
<dbReference type="PANTHER" id="PTHR11913">
    <property type="entry name" value="COFILIN-RELATED"/>
    <property type="match status" value="1"/>
</dbReference>
<dbReference type="InterPro" id="IPR029006">
    <property type="entry name" value="ADF-H/Gelsolin-like_dom_sf"/>
</dbReference>
<dbReference type="GO" id="GO:0003779">
    <property type="term" value="F:actin binding"/>
    <property type="evidence" value="ECO:0007669"/>
    <property type="project" value="UniProtKB-KW"/>
</dbReference>
<proteinExistence type="inferred from homology"/>
<dbReference type="KEGG" id="lmat:92514360"/>
<evidence type="ECO:0000313" key="5">
    <source>
        <dbReference type="Proteomes" id="UP000673552"/>
    </source>
</evidence>
<feature type="domain" description="ADF-H" evidence="3">
    <location>
        <begin position="1"/>
        <end position="134"/>
    </location>
</feature>
<comment type="similarity">
    <text evidence="1">Belongs to the actin-binding proteins ADF family.</text>
</comment>
<evidence type="ECO:0000256" key="1">
    <source>
        <dbReference type="ARBA" id="ARBA00006844"/>
    </source>
</evidence>
<dbReference type="GO" id="GO:0015629">
    <property type="term" value="C:actin cytoskeleton"/>
    <property type="evidence" value="ECO:0007669"/>
    <property type="project" value="InterPro"/>
</dbReference>
<dbReference type="OrthoDB" id="10249245at2759"/>
<gene>
    <name evidence="4" type="ORF">LSCM1_04338</name>
</gene>
<dbReference type="InterPro" id="IPR017904">
    <property type="entry name" value="ADF/Cofilin"/>
</dbReference>
<organism evidence="4 5">
    <name type="scientific">Leishmania martiniquensis</name>
    <dbReference type="NCBI Taxonomy" id="1580590"/>
    <lineage>
        <taxon>Eukaryota</taxon>
        <taxon>Discoba</taxon>
        <taxon>Euglenozoa</taxon>
        <taxon>Kinetoplastea</taxon>
        <taxon>Metakinetoplastina</taxon>
        <taxon>Trypanosomatida</taxon>
        <taxon>Trypanosomatidae</taxon>
        <taxon>Leishmaniinae</taxon>
        <taxon>Leishmania</taxon>
    </lineage>
</organism>
<dbReference type="SMART" id="SM00102">
    <property type="entry name" value="ADF"/>
    <property type="match status" value="1"/>
</dbReference>
<dbReference type="AlphaFoldDB" id="A0A836GK04"/>
<keyword evidence="5" id="KW-1185">Reference proteome</keyword>
<keyword evidence="2" id="KW-0009">Actin-binding</keyword>
<name>A0A836GK04_9TRYP</name>
<dbReference type="GO" id="GO:0030042">
    <property type="term" value="P:actin filament depolymerization"/>
    <property type="evidence" value="ECO:0007669"/>
    <property type="project" value="InterPro"/>
</dbReference>
<dbReference type="InterPro" id="IPR002108">
    <property type="entry name" value="ADF-H"/>
</dbReference>
<dbReference type="EMBL" id="JAFEUZ010000029">
    <property type="protein sequence ID" value="KAG5473709.1"/>
    <property type="molecule type" value="Genomic_DNA"/>
</dbReference>
<dbReference type="CDD" id="cd11286">
    <property type="entry name" value="ADF_cofilin_like"/>
    <property type="match status" value="1"/>
</dbReference>
<dbReference type="Gene3D" id="3.40.20.10">
    <property type="entry name" value="Severin"/>
    <property type="match status" value="1"/>
</dbReference>
<protein>
    <recommendedName>
        <fullName evidence="3">ADF-H domain-containing protein</fullName>
    </recommendedName>
</protein>
<comment type="caution">
    <text evidence="4">The sequence shown here is derived from an EMBL/GenBank/DDBJ whole genome shotgun (WGS) entry which is preliminary data.</text>
</comment>